<dbReference type="OrthoDB" id="2596179at2759"/>
<proteinExistence type="predicted"/>
<evidence type="ECO:0000313" key="2">
    <source>
        <dbReference type="Proteomes" id="UP000053989"/>
    </source>
</evidence>
<keyword evidence="2" id="KW-1185">Reference proteome</keyword>
<dbReference type="EMBL" id="KN822075">
    <property type="protein sequence ID" value="KIM59302.1"/>
    <property type="molecule type" value="Genomic_DNA"/>
</dbReference>
<reference evidence="1 2" key="1">
    <citation type="submission" date="2014-04" db="EMBL/GenBank/DDBJ databases">
        <authorList>
            <consortium name="DOE Joint Genome Institute"/>
            <person name="Kuo A."/>
            <person name="Kohler A."/>
            <person name="Nagy L.G."/>
            <person name="Floudas D."/>
            <person name="Copeland A."/>
            <person name="Barry K.W."/>
            <person name="Cichocki N."/>
            <person name="Veneault-Fourrey C."/>
            <person name="LaButti K."/>
            <person name="Lindquist E.A."/>
            <person name="Lipzen A."/>
            <person name="Lundell T."/>
            <person name="Morin E."/>
            <person name="Murat C."/>
            <person name="Sun H."/>
            <person name="Tunlid A."/>
            <person name="Henrissat B."/>
            <person name="Grigoriev I.V."/>
            <person name="Hibbett D.S."/>
            <person name="Martin F."/>
            <person name="Nordberg H.P."/>
            <person name="Cantor M.N."/>
            <person name="Hua S.X."/>
        </authorList>
    </citation>
    <scope>NUCLEOTIDE SEQUENCE [LARGE SCALE GENOMIC DNA]</scope>
    <source>
        <strain evidence="1 2">Foug A</strain>
    </source>
</reference>
<gene>
    <name evidence="1" type="ORF">SCLCIDRAFT_55353</name>
</gene>
<dbReference type="HOGENOM" id="CLU_3038154_0_0_1"/>
<protein>
    <submittedName>
        <fullName evidence="1">Uncharacterized protein</fullName>
    </submittedName>
</protein>
<dbReference type="AlphaFoldDB" id="A0A0C3A3N2"/>
<name>A0A0C3A3N2_9AGAM</name>
<reference evidence="2" key="2">
    <citation type="submission" date="2015-01" db="EMBL/GenBank/DDBJ databases">
        <title>Evolutionary Origins and Diversification of the Mycorrhizal Mutualists.</title>
        <authorList>
            <consortium name="DOE Joint Genome Institute"/>
            <consortium name="Mycorrhizal Genomics Consortium"/>
            <person name="Kohler A."/>
            <person name="Kuo A."/>
            <person name="Nagy L.G."/>
            <person name="Floudas D."/>
            <person name="Copeland A."/>
            <person name="Barry K.W."/>
            <person name="Cichocki N."/>
            <person name="Veneault-Fourrey C."/>
            <person name="LaButti K."/>
            <person name="Lindquist E.A."/>
            <person name="Lipzen A."/>
            <person name="Lundell T."/>
            <person name="Morin E."/>
            <person name="Murat C."/>
            <person name="Riley R."/>
            <person name="Ohm R."/>
            <person name="Sun H."/>
            <person name="Tunlid A."/>
            <person name="Henrissat B."/>
            <person name="Grigoriev I.V."/>
            <person name="Hibbett D.S."/>
            <person name="Martin F."/>
        </authorList>
    </citation>
    <scope>NUCLEOTIDE SEQUENCE [LARGE SCALE GENOMIC DNA]</scope>
    <source>
        <strain evidence="2">Foug A</strain>
    </source>
</reference>
<dbReference type="Proteomes" id="UP000053989">
    <property type="component" value="Unassembled WGS sequence"/>
</dbReference>
<feature type="non-terminal residue" evidence="1">
    <location>
        <position position="55"/>
    </location>
</feature>
<evidence type="ECO:0000313" key="1">
    <source>
        <dbReference type="EMBL" id="KIM59302.1"/>
    </source>
</evidence>
<accession>A0A0C3A3N2</accession>
<feature type="non-terminal residue" evidence="1">
    <location>
        <position position="1"/>
    </location>
</feature>
<organism evidence="1 2">
    <name type="scientific">Scleroderma citrinum Foug A</name>
    <dbReference type="NCBI Taxonomy" id="1036808"/>
    <lineage>
        <taxon>Eukaryota</taxon>
        <taxon>Fungi</taxon>
        <taxon>Dikarya</taxon>
        <taxon>Basidiomycota</taxon>
        <taxon>Agaricomycotina</taxon>
        <taxon>Agaricomycetes</taxon>
        <taxon>Agaricomycetidae</taxon>
        <taxon>Boletales</taxon>
        <taxon>Sclerodermatineae</taxon>
        <taxon>Sclerodermataceae</taxon>
        <taxon>Scleroderma</taxon>
    </lineage>
</organism>
<sequence length="55" mass="6282">YSTFLTSASIHLLWQRKASEDDRARKNAEITIPEDLAQQLRAAAPISNEEVDRVR</sequence>
<dbReference type="InParanoid" id="A0A0C3A3N2"/>